<keyword evidence="3" id="KW-0233">DNA recombination</keyword>
<dbReference type="Pfam" id="PF04098">
    <property type="entry name" value="Rad52_Rad22"/>
    <property type="match status" value="1"/>
</dbReference>
<dbReference type="AlphaFoldDB" id="A0A4P9ZS55"/>
<dbReference type="GO" id="GO:0003697">
    <property type="term" value="F:single-stranded DNA binding"/>
    <property type="evidence" value="ECO:0007669"/>
    <property type="project" value="UniProtKB-ARBA"/>
</dbReference>
<organism evidence="6 7">
    <name type="scientific">Dimargaris cristalligena</name>
    <dbReference type="NCBI Taxonomy" id="215637"/>
    <lineage>
        <taxon>Eukaryota</taxon>
        <taxon>Fungi</taxon>
        <taxon>Fungi incertae sedis</taxon>
        <taxon>Zoopagomycota</taxon>
        <taxon>Kickxellomycotina</taxon>
        <taxon>Dimargaritomycetes</taxon>
        <taxon>Dimargaritales</taxon>
        <taxon>Dimargaritaceae</taxon>
        <taxon>Dimargaris</taxon>
    </lineage>
</organism>
<evidence type="ECO:0000256" key="1">
    <source>
        <dbReference type="ARBA" id="ARBA00006638"/>
    </source>
</evidence>
<name>A0A4P9ZS55_9FUNG</name>
<evidence type="ECO:0008006" key="8">
    <source>
        <dbReference type="Google" id="ProtNLM"/>
    </source>
</evidence>
<dbReference type="InterPro" id="IPR042525">
    <property type="entry name" value="Rad52_Rad59_Rad22_sf"/>
</dbReference>
<dbReference type="EMBL" id="ML002852">
    <property type="protein sequence ID" value="RKP35512.1"/>
    <property type="molecule type" value="Genomic_DNA"/>
</dbReference>
<evidence type="ECO:0000256" key="3">
    <source>
        <dbReference type="ARBA" id="ARBA00023172"/>
    </source>
</evidence>
<dbReference type="GO" id="GO:0005634">
    <property type="term" value="C:nucleus"/>
    <property type="evidence" value="ECO:0007669"/>
    <property type="project" value="TreeGrafter"/>
</dbReference>
<dbReference type="InterPro" id="IPR007232">
    <property type="entry name" value="Rad52_Rad59_Rad22"/>
</dbReference>
<sequence length="202" mass="22347">MTQSKPPVAQDSKDYVPASPPQFSEAEKHGIQNALSHYLPNELLCTRAAFGGSRLTYVEGWRVISIANQIFGFNGWSSTIKDTNVDFVMSPDNRYSLGLSCTVRVTLKDGSCHEDVGYGSIDNAKTKAQAFEKAKKEAVTDGLKRALRMFGNALGNCLYDKEYLKQLGRFSVQKVSHSSVSYIHIIPQTSKWTTPLPTSLAY</sequence>
<dbReference type="STRING" id="215637.A0A4P9ZS55"/>
<dbReference type="SUPFAM" id="SSF54768">
    <property type="entry name" value="dsRNA-binding domain-like"/>
    <property type="match status" value="1"/>
</dbReference>
<dbReference type="GO" id="GO:0006312">
    <property type="term" value="P:mitotic recombination"/>
    <property type="evidence" value="ECO:0007669"/>
    <property type="project" value="TreeGrafter"/>
</dbReference>
<accession>A0A4P9ZS55</accession>
<evidence type="ECO:0000256" key="4">
    <source>
        <dbReference type="ARBA" id="ARBA00023204"/>
    </source>
</evidence>
<evidence type="ECO:0000256" key="2">
    <source>
        <dbReference type="ARBA" id="ARBA00022763"/>
    </source>
</evidence>
<keyword evidence="7" id="KW-1185">Reference proteome</keyword>
<keyword evidence="4" id="KW-0234">DNA repair</keyword>
<feature type="region of interest" description="Disordered" evidence="5">
    <location>
        <begin position="1"/>
        <end position="23"/>
    </location>
</feature>
<dbReference type="PANTHER" id="PTHR12132:SF1">
    <property type="entry name" value="DNA REPAIR PROTEIN RAD52 HOMOLOG"/>
    <property type="match status" value="1"/>
</dbReference>
<dbReference type="InterPro" id="IPR041247">
    <property type="entry name" value="Rad52_fam"/>
</dbReference>
<protein>
    <recommendedName>
        <fullName evidence="8">Rad52/22 family double-strand break repair protein-domain-containing protein</fullName>
    </recommendedName>
</protein>
<dbReference type="GO" id="GO:0045002">
    <property type="term" value="P:double-strand break repair via single-strand annealing"/>
    <property type="evidence" value="ECO:0007669"/>
    <property type="project" value="TreeGrafter"/>
</dbReference>
<dbReference type="Proteomes" id="UP000268162">
    <property type="component" value="Unassembled WGS sequence"/>
</dbReference>
<gene>
    <name evidence="6" type="ORF">BJ085DRAFT_22655</name>
</gene>
<evidence type="ECO:0000313" key="6">
    <source>
        <dbReference type="EMBL" id="RKP35512.1"/>
    </source>
</evidence>
<keyword evidence="2" id="KW-0227">DNA damage</keyword>
<dbReference type="Gene3D" id="3.30.390.80">
    <property type="entry name" value="DNA repair protein Rad52/59/22"/>
    <property type="match status" value="1"/>
</dbReference>
<reference evidence="7" key="1">
    <citation type="journal article" date="2018" name="Nat. Microbiol.">
        <title>Leveraging single-cell genomics to expand the fungal tree of life.</title>
        <authorList>
            <person name="Ahrendt S.R."/>
            <person name="Quandt C.A."/>
            <person name="Ciobanu D."/>
            <person name="Clum A."/>
            <person name="Salamov A."/>
            <person name="Andreopoulos B."/>
            <person name="Cheng J.F."/>
            <person name="Woyke T."/>
            <person name="Pelin A."/>
            <person name="Henrissat B."/>
            <person name="Reynolds N.K."/>
            <person name="Benny G.L."/>
            <person name="Smith M.E."/>
            <person name="James T.Y."/>
            <person name="Grigoriev I.V."/>
        </authorList>
    </citation>
    <scope>NUCLEOTIDE SEQUENCE [LARGE SCALE GENOMIC DNA]</scope>
    <source>
        <strain evidence="7">RSA 468</strain>
    </source>
</reference>
<evidence type="ECO:0000256" key="5">
    <source>
        <dbReference type="SAM" id="MobiDB-lite"/>
    </source>
</evidence>
<proteinExistence type="inferred from homology"/>
<dbReference type="GO" id="GO:0000724">
    <property type="term" value="P:double-strand break repair via homologous recombination"/>
    <property type="evidence" value="ECO:0007669"/>
    <property type="project" value="TreeGrafter"/>
</dbReference>
<evidence type="ECO:0000313" key="7">
    <source>
        <dbReference type="Proteomes" id="UP000268162"/>
    </source>
</evidence>
<comment type="similarity">
    <text evidence="1">Belongs to the RAD52 family.</text>
</comment>
<dbReference type="FunFam" id="3.30.390.80:FF:000001">
    <property type="entry name" value="DNA repair protein RAD52 homolog"/>
    <property type="match status" value="1"/>
</dbReference>
<dbReference type="PANTHER" id="PTHR12132">
    <property type="entry name" value="DNA REPAIR AND RECOMBINATION PROTEIN RAD52, RAD59"/>
    <property type="match status" value="1"/>
</dbReference>